<proteinExistence type="predicted"/>
<feature type="transmembrane region" description="Helical" evidence="1">
    <location>
        <begin position="126"/>
        <end position="148"/>
    </location>
</feature>
<dbReference type="STRING" id="631454.N177_0463"/>
<gene>
    <name evidence="3" type="ORF">N177_0463</name>
</gene>
<dbReference type="OrthoDB" id="8907787at2"/>
<dbReference type="Pfam" id="PF07331">
    <property type="entry name" value="TctB"/>
    <property type="match status" value="1"/>
</dbReference>
<accession>V4R508</accession>
<evidence type="ECO:0000313" key="4">
    <source>
        <dbReference type="Proteomes" id="UP000017819"/>
    </source>
</evidence>
<dbReference type="EMBL" id="AWXZ01000012">
    <property type="protein sequence ID" value="ESR27037.1"/>
    <property type="molecule type" value="Genomic_DNA"/>
</dbReference>
<dbReference type="Proteomes" id="UP000017819">
    <property type="component" value="Unassembled WGS sequence"/>
</dbReference>
<keyword evidence="1" id="KW-0472">Membrane</keyword>
<organism evidence="3 4">
    <name type="scientific">Lutibaculum baratangense AMV1</name>
    <dbReference type="NCBI Taxonomy" id="631454"/>
    <lineage>
        <taxon>Bacteria</taxon>
        <taxon>Pseudomonadati</taxon>
        <taxon>Pseudomonadota</taxon>
        <taxon>Alphaproteobacteria</taxon>
        <taxon>Hyphomicrobiales</taxon>
        <taxon>Tepidamorphaceae</taxon>
        <taxon>Lutibaculum</taxon>
    </lineage>
</organism>
<keyword evidence="1" id="KW-0812">Transmembrane</keyword>
<evidence type="ECO:0000313" key="3">
    <source>
        <dbReference type="EMBL" id="ESR27037.1"/>
    </source>
</evidence>
<name>V4R508_9HYPH</name>
<comment type="caution">
    <text evidence="3">The sequence shown here is derived from an EMBL/GenBank/DDBJ whole genome shotgun (WGS) entry which is preliminary data.</text>
</comment>
<evidence type="ECO:0000256" key="1">
    <source>
        <dbReference type="SAM" id="Phobius"/>
    </source>
</evidence>
<evidence type="ECO:0000259" key="2">
    <source>
        <dbReference type="Pfam" id="PF07331"/>
    </source>
</evidence>
<dbReference type="InterPro" id="IPR009936">
    <property type="entry name" value="DUF1468"/>
</dbReference>
<feature type="domain" description="DUF1468" evidence="2">
    <location>
        <begin position="13"/>
        <end position="153"/>
    </location>
</feature>
<keyword evidence="4" id="KW-1185">Reference proteome</keyword>
<dbReference type="eggNOG" id="ENOG5032ZP8">
    <property type="taxonomic scope" value="Bacteria"/>
</dbReference>
<reference evidence="3 4" key="1">
    <citation type="journal article" date="2014" name="Genome Announc.">
        <title>Draft Genome Sequence of Lutibaculum baratangense Strain AMV1T, Isolated from a Mud Volcano in Andamans, India.</title>
        <authorList>
            <person name="Singh A."/>
            <person name="Sreenivas A."/>
            <person name="Sathyanarayana Reddy G."/>
            <person name="Pinnaka A.K."/>
            <person name="Shivaji S."/>
        </authorList>
    </citation>
    <scope>NUCLEOTIDE SEQUENCE [LARGE SCALE GENOMIC DNA]</scope>
    <source>
        <strain evidence="3 4">AMV1</strain>
    </source>
</reference>
<feature type="transmembrane region" description="Helical" evidence="1">
    <location>
        <begin position="41"/>
        <end position="61"/>
    </location>
</feature>
<sequence length="158" mass="16996">MTTQRRRRPGELAFGLALLVFSALALWQARGISGFDSLSGAGVFPMLAAGTMVVSALVALLQGARRPRSTEGGEAASFAETILPVRLVLFVALIALYMVALPYLGFLVASFLFLWAGFWFLHRGGLAMPLLLAAGSLAVIYVLFRYVFSVILPKGVLF</sequence>
<protein>
    <submittedName>
        <fullName evidence="3">Tricarboxylate transport protein TctB</fullName>
    </submittedName>
</protein>
<feature type="transmembrane region" description="Helical" evidence="1">
    <location>
        <begin position="87"/>
        <end position="120"/>
    </location>
</feature>
<dbReference type="AlphaFoldDB" id="V4R508"/>
<keyword evidence="1" id="KW-1133">Transmembrane helix</keyword>
<dbReference type="RefSeq" id="WP_023430614.1">
    <property type="nucleotide sequence ID" value="NZ_AWXZ01000012.1"/>
</dbReference>